<dbReference type="RefSeq" id="WP_138084510.1">
    <property type="nucleotide sequence ID" value="NZ_VAUV01000002.1"/>
</dbReference>
<dbReference type="Proteomes" id="UP000306196">
    <property type="component" value="Unassembled WGS sequence"/>
</dbReference>
<comment type="subcellular location">
    <subcellularLocation>
        <location evidence="1">Cell membrane</location>
        <topology evidence="1">Multi-pass membrane protein</topology>
    </subcellularLocation>
</comment>
<dbReference type="Pfam" id="PF03788">
    <property type="entry name" value="LrgA"/>
    <property type="match status" value="1"/>
</dbReference>
<comment type="caution">
    <text evidence="7">The sequence shown here is derived from an EMBL/GenBank/DDBJ whole genome shotgun (WGS) entry which is preliminary data.</text>
</comment>
<keyword evidence="4 6" id="KW-1133">Transmembrane helix</keyword>
<evidence type="ECO:0000313" key="7">
    <source>
        <dbReference type="EMBL" id="TLD72155.1"/>
    </source>
</evidence>
<dbReference type="PANTHER" id="PTHR33931">
    <property type="entry name" value="HOLIN-LIKE PROTEIN CIDA-RELATED"/>
    <property type="match status" value="1"/>
</dbReference>
<evidence type="ECO:0000256" key="3">
    <source>
        <dbReference type="ARBA" id="ARBA00022692"/>
    </source>
</evidence>
<dbReference type="InterPro" id="IPR005538">
    <property type="entry name" value="LrgA/CidA"/>
</dbReference>
<gene>
    <name evidence="7" type="ORF">FEM03_02020</name>
</gene>
<feature type="transmembrane region" description="Helical" evidence="6">
    <location>
        <begin position="38"/>
        <end position="57"/>
    </location>
</feature>
<sequence>MPPPSKHFQLLRGFAIILAFTLVGQLLSATLIPLPGPVIGLILLATALFTDLIKIHWVESGANALLQNLMLFFVPALVGALDLLPILGNHTVPFLLAILISLITVLIVTGTTATLLTRRPPSSAPAPPTDPA</sequence>
<evidence type="ECO:0000256" key="2">
    <source>
        <dbReference type="ARBA" id="ARBA00022475"/>
    </source>
</evidence>
<evidence type="ECO:0000256" key="4">
    <source>
        <dbReference type="ARBA" id="ARBA00022989"/>
    </source>
</evidence>
<dbReference type="OrthoDB" id="385012at2"/>
<evidence type="ECO:0000256" key="1">
    <source>
        <dbReference type="ARBA" id="ARBA00004651"/>
    </source>
</evidence>
<feature type="transmembrane region" description="Helical" evidence="6">
    <location>
        <begin position="69"/>
        <end position="88"/>
    </location>
</feature>
<dbReference type="GO" id="GO:0005886">
    <property type="term" value="C:plasma membrane"/>
    <property type="evidence" value="ECO:0007669"/>
    <property type="project" value="UniProtKB-SubCell"/>
</dbReference>
<evidence type="ECO:0000313" key="8">
    <source>
        <dbReference type="Proteomes" id="UP000306196"/>
    </source>
</evidence>
<dbReference type="AlphaFoldDB" id="A0A5R8KJP0"/>
<proteinExistence type="predicted"/>
<keyword evidence="5 6" id="KW-0472">Membrane</keyword>
<evidence type="ECO:0000256" key="6">
    <source>
        <dbReference type="SAM" id="Phobius"/>
    </source>
</evidence>
<protein>
    <submittedName>
        <fullName evidence="7">CidA/LrgA family protein</fullName>
    </submittedName>
</protein>
<accession>A0A5R8KJP0</accession>
<keyword evidence="8" id="KW-1185">Reference proteome</keyword>
<dbReference type="EMBL" id="VAUV01000002">
    <property type="protein sequence ID" value="TLD72155.1"/>
    <property type="molecule type" value="Genomic_DNA"/>
</dbReference>
<keyword evidence="2" id="KW-1003">Cell membrane</keyword>
<reference evidence="7 8" key="1">
    <citation type="submission" date="2019-05" db="EMBL/GenBank/DDBJ databases">
        <title>Verrucobacter flavum gen. nov., sp. nov. a new member of the family Verrucomicrobiaceae.</title>
        <authorList>
            <person name="Szuroczki S."/>
            <person name="Abbaszade G."/>
            <person name="Szabo A."/>
            <person name="Felfoldi T."/>
            <person name="Schumann P."/>
            <person name="Boka K."/>
            <person name="Keki Z."/>
            <person name="Toumi M."/>
            <person name="Toth E."/>
        </authorList>
    </citation>
    <scope>NUCLEOTIDE SEQUENCE [LARGE SCALE GENOMIC DNA]</scope>
    <source>
        <strain evidence="7 8">MG-N-17</strain>
    </source>
</reference>
<organism evidence="7 8">
    <name type="scientific">Phragmitibacter flavus</name>
    <dbReference type="NCBI Taxonomy" id="2576071"/>
    <lineage>
        <taxon>Bacteria</taxon>
        <taxon>Pseudomonadati</taxon>
        <taxon>Verrucomicrobiota</taxon>
        <taxon>Verrucomicrobiia</taxon>
        <taxon>Verrucomicrobiales</taxon>
        <taxon>Verrucomicrobiaceae</taxon>
        <taxon>Phragmitibacter</taxon>
    </lineage>
</organism>
<evidence type="ECO:0000256" key="5">
    <source>
        <dbReference type="ARBA" id="ARBA00023136"/>
    </source>
</evidence>
<keyword evidence="3 6" id="KW-0812">Transmembrane</keyword>
<dbReference type="PANTHER" id="PTHR33931:SF2">
    <property type="entry name" value="HOLIN-LIKE PROTEIN CIDA"/>
    <property type="match status" value="1"/>
</dbReference>
<name>A0A5R8KJP0_9BACT</name>
<feature type="transmembrane region" description="Helical" evidence="6">
    <location>
        <begin position="94"/>
        <end position="116"/>
    </location>
</feature>